<reference evidence="1 2" key="1">
    <citation type="submission" date="2020-09" db="EMBL/GenBank/DDBJ databases">
        <title>De no assembly of potato wild relative species, Solanum commersonii.</title>
        <authorList>
            <person name="Cho K."/>
        </authorList>
    </citation>
    <scope>NUCLEOTIDE SEQUENCE [LARGE SCALE GENOMIC DNA]</scope>
    <source>
        <strain evidence="1">LZ3.2</strain>
        <tissue evidence="1">Leaf</tissue>
    </source>
</reference>
<evidence type="ECO:0000313" key="2">
    <source>
        <dbReference type="Proteomes" id="UP000824120"/>
    </source>
</evidence>
<dbReference type="AlphaFoldDB" id="A0A9J6ABX0"/>
<comment type="caution">
    <text evidence="1">The sequence shown here is derived from an EMBL/GenBank/DDBJ whole genome shotgun (WGS) entry which is preliminary data.</text>
</comment>
<gene>
    <name evidence="1" type="ORF">H5410_006633</name>
</gene>
<evidence type="ECO:0000313" key="1">
    <source>
        <dbReference type="EMBL" id="KAG5621415.1"/>
    </source>
</evidence>
<organism evidence="1 2">
    <name type="scientific">Solanum commersonii</name>
    <name type="common">Commerson's wild potato</name>
    <name type="synonym">Commerson's nightshade</name>
    <dbReference type="NCBI Taxonomy" id="4109"/>
    <lineage>
        <taxon>Eukaryota</taxon>
        <taxon>Viridiplantae</taxon>
        <taxon>Streptophyta</taxon>
        <taxon>Embryophyta</taxon>
        <taxon>Tracheophyta</taxon>
        <taxon>Spermatophyta</taxon>
        <taxon>Magnoliopsida</taxon>
        <taxon>eudicotyledons</taxon>
        <taxon>Gunneridae</taxon>
        <taxon>Pentapetalae</taxon>
        <taxon>asterids</taxon>
        <taxon>lamiids</taxon>
        <taxon>Solanales</taxon>
        <taxon>Solanaceae</taxon>
        <taxon>Solanoideae</taxon>
        <taxon>Solaneae</taxon>
        <taxon>Solanum</taxon>
    </lineage>
</organism>
<keyword evidence="2" id="KW-1185">Reference proteome</keyword>
<name>A0A9J6ABX0_SOLCO</name>
<protein>
    <submittedName>
        <fullName evidence="1">Uncharacterized protein</fullName>
    </submittedName>
</protein>
<dbReference type="OrthoDB" id="1322122at2759"/>
<dbReference type="EMBL" id="JACXVP010000002">
    <property type="protein sequence ID" value="KAG5621415.1"/>
    <property type="molecule type" value="Genomic_DNA"/>
</dbReference>
<accession>A0A9J6ABX0</accession>
<sequence length="83" mass="9294">MTVAEFVIDGGDYMGVCEETPESWNWKSFSKTILPIALRCNGSYDDIIASVIEVGEFTHEPNDLVISYQMNGKGKNTSHIHKK</sequence>
<dbReference type="Proteomes" id="UP000824120">
    <property type="component" value="Chromosome 2"/>
</dbReference>
<proteinExistence type="predicted"/>